<dbReference type="InterPro" id="IPR041033">
    <property type="entry name" value="SpaA_PFL_dom_1"/>
</dbReference>
<sequence>MTTTTAKRGVRVAIAAAAATLLASFGIAGPSAAATPNEARDGSSSLTIHKYEGAPVAGENNGTELAVEPALPGLNDVEFTLQPVLTGGAMFDLATNDGWAAAQDLFDVVGSNPTAAELTAAGVTLGAGSTQITAGGTPTQGAEATFSDLHFGLYYVTETDAPAGTTPAAPFLVSVPLTNAADQSSWLYDVHVYPKNSVSAVEKEVEDSGSIQLGDEVVFTITADIPDLAEGTPIDGYKIVDDLDEKLDHVSATVELSNGTALPADAYTVTPDVATPGGPEVTVEFTESGRAILKANADAQVIVTITTTVNTVGEIENSALLYPNAPSFDIEPGEPGGPGEPEEPVVTKWGGITLNKTNAADGSPVEGARFHVYAGSTDVFAEATPVTVDGVAAEDGGSVWTSAEGGMVVIEGLRYSTWANNAEVAPGEAGYLYYWLVEIESPEGFELLPEPISFEVNSQSTAQTVTVENIPSNSGFELPLTGGAGTTAIYAAGALILAGGLVLAARSRRAKA</sequence>
<dbReference type="NCBIfam" id="TIGR04226">
    <property type="entry name" value="RrgB_K2N_iso_D2"/>
    <property type="match status" value="1"/>
</dbReference>
<accession>A0A2A9D512</accession>
<proteinExistence type="predicted"/>
<feature type="signal peptide" evidence="6">
    <location>
        <begin position="1"/>
        <end position="33"/>
    </location>
</feature>
<dbReference type="EMBL" id="PDJD01000001">
    <property type="protein sequence ID" value="PFG21042.1"/>
    <property type="molecule type" value="Genomic_DNA"/>
</dbReference>
<dbReference type="Gene3D" id="2.60.40.10">
    <property type="entry name" value="Immunoglobulins"/>
    <property type="match status" value="2"/>
</dbReference>
<feature type="domain" description="Gram-positive pilin subunit D1 N-terminal" evidence="8">
    <location>
        <begin position="44"/>
        <end position="197"/>
    </location>
</feature>
<keyword evidence="5" id="KW-1133">Transmembrane helix</keyword>
<feature type="chain" id="PRO_5013173983" evidence="6">
    <location>
        <begin position="34"/>
        <end position="512"/>
    </location>
</feature>
<evidence type="ECO:0000259" key="8">
    <source>
        <dbReference type="Pfam" id="PF16555"/>
    </source>
</evidence>
<dbReference type="NCBIfam" id="TIGR01167">
    <property type="entry name" value="LPXTG_anchor"/>
    <property type="match status" value="1"/>
</dbReference>
<dbReference type="Pfam" id="PF00746">
    <property type="entry name" value="Gram_pos_anchor"/>
    <property type="match status" value="1"/>
</dbReference>
<evidence type="ECO:0000256" key="5">
    <source>
        <dbReference type="SAM" id="Phobius"/>
    </source>
</evidence>
<dbReference type="Pfam" id="PF16555">
    <property type="entry name" value="GramPos_pilinD1"/>
    <property type="match status" value="1"/>
</dbReference>
<keyword evidence="11" id="KW-1185">Reference proteome</keyword>
<feature type="domain" description="SpaA-like prealbumin fold" evidence="9">
    <location>
        <begin position="351"/>
        <end position="469"/>
    </location>
</feature>
<evidence type="ECO:0000313" key="11">
    <source>
        <dbReference type="Proteomes" id="UP000224915"/>
    </source>
</evidence>
<evidence type="ECO:0000256" key="1">
    <source>
        <dbReference type="ARBA" id="ARBA00022512"/>
    </source>
</evidence>
<dbReference type="AlphaFoldDB" id="A0A2A9D512"/>
<dbReference type="NCBIfam" id="NF033902">
    <property type="entry name" value="iso_D2_wall_anc"/>
    <property type="match status" value="1"/>
</dbReference>
<dbReference type="InterPro" id="IPR026466">
    <property type="entry name" value="Fim_isopep_form_D2_dom"/>
</dbReference>
<dbReference type="Pfam" id="PF17802">
    <property type="entry name" value="SpaA"/>
    <property type="match status" value="1"/>
</dbReference>
<dbReference type="GO" id="GO:0005975">
    <property type="term" value="P:carbohydrate metabolic process"/>
    <property type="evidence" value="ECO:0007669"/>
    <property type="project" value="UniProtKB-ARBA"/>
</dbReference>
<dbReference type="InterPro" id="IPR048052">
    <property type="entry name" value="FM1-like"/>
</dbReference>
<keyword evidence="5" id="KW-0812">Transmembrane</keyword>
<keyword evidence="2" id="KW-0964">Secreted</keyword>
<keyword evidence="1" id="KW-0134">Cell wall</keyword>
<keyword evidence="3 6" id="KW-0732">Signal</keyword>
<dbReference type="InterPro" id="IPR019931">
    <property type="entry name" value="LPXTG_anchor"/>
</dbReference>
<evidence type="ECO:0000259" key="7">
    <source>
        <dbReference type="Pfam" id="PF00746"/>
    </source>
</evidence>
<dbReference type="RefSeq" id="WP_098469939.1">
    <property type="nucleotide sequence ID" value="NZ_PDJD01000001.1"/>
</dbReference>
<feature type="transmembrane region" description="Helical" evidence="5">
    <location>
        <begin position="488"/>
        <end position="505"/>
    </location>
</feature>
<name>A0A2A9D512_9MICO</name>
<evidence type="ECO:0000313" key="10">
    <source>
        <dbReference type="EMBL" id="PFG21042.1"/>
    </source>
</evidence>
<protein>
    <submittedName>
        <fullName evidence="10">LPXTG-motif cell wall-anchored protein/fimbrial isopeptide formation D2 family protein</fullName>
    </submittedName>
</protein>
<dbReference type="Gene3D" id="2.60.40.740">
    <property type="match status" value="1"/>
</dbReference>
<feature type="domain" description="Gram-positive cocci surface proteins LPxTG" evidence="7">
    <location>
        <begin position="471"/>
        <end position="509"/>
    </location>
</feature>
<evidence type="ECO:0000259" key="9">
    <source>
        <dbReference type="Pfam" id="PF17802"/>
    </source>
</evidence>
<comment type="caution">
    <text evidence="10">The sequence shown here is derived from an EMBL/GenBank/DDBJ whole genome shotgun (WGS) entry which is preliminary data.</text>
</comment>
<dbReference type="InterPro" id="IPR013783">
    <property type="entry name" value="Ig-like_fold"/>
</dbReference>
<keyword evidence="5" id="KW-0472">Membrane</keyword>
<evidence type="ECO:0000256" key="2">
    <source>
        <dbReference type="ARBA" id="ARBA00022525"/>
    </source>
</evidence>
<organism evidence="10 11">
    <name type="scientific">Serinibacter salmoneus</name>
    <dbReference type="NCBI Taxonomy" id="556530"/>
    <lineage>
        <taxon>Bacteria</taxon>
        <taxon>Bacillati</taxon>
        <taxon>Actinomycetota</taxon>
        <taxon>Actinomycetes</taxon>
        <taxon>Micrococcales</taxon>
        <taxon>Beutenbergiaceae</taxon>
        <taxon>Serinibacter</taxon>
    </lineage>
</organism>
<evidence type="ECO:0000256" key="3">
    <source>
        <dbReference type="ARBA" id="ARBA00022729"/>
    </source>
</evidence>
<reference evidence="10 11" key="1">
    <citation type="submission" date="2017-10" db="EMBL/GenBank/DDBJ databases">
        <title>Sequencing the genomes of 1000 actinobacteria strains.</title>
        <authorList>
            <person name="Klenk H.-P."/>
        </authorList>
    </citation>
    <scope>NUCLEOTIDE SEQUENCE [LARGE SCALE GENOMIC DNA]</scope>
    <source>
        <strain evidence="10 11">DSM 21801</strain>
    </source>
</reference>
<dbReference type="InterPro" id="IPR032364">
    <property type="entry name" value="GramPos_pilinD1_N"/>
</dbReference>
<dbReference type="Proteomes" id="UP000224915">
    <property type="component" value="Unassembled WGS sequence"/>
</dbReference>
<keyword evidence="4" id="KW-0572">Peptidoglycan-anchor</keyword>
<gene>
    <name evidence="10" type="ORF">ATL40_2662</name>
</gene>
<evidence type="ECO:0000256" key="4">
    <source>
        <dbReference type="ARBA" id="ARBA00023088"/>
    </source>
</evidence>
<dbReference type="OrthoDB" id="3199332at2"/>
<evidence type="ECO:0000256" key="6">
    <source>
        <dbReference type="SAM" id="SignalP"/>
    </source>
</evidence>